<name>A0A2H3JPB6_WOLCO</name>
<dbReference type="OrthoDB" id="3052721at2759"/>
<dbReference type="EMBL" id="KB468135">
    <property type="protein sequence ID" value="PCH43335.1"/>
    <property type="molecule type" value="Genomic_DNA"/>
</dbReference>
<keyword evidence="2" id="KW-1185">Reference proteome</keyword>
<reference evidence="1 2" key="1">
    <citation type="journal article" date="2012" name="Science">
        <title>The Paleozoic origin of enzymatic lignin decomposition reconstructed from 31 fungal genomes.</title>
        <authorList>
            <person name="Floudas D."/>
            <person name="Binder M."/>
            <person name="Riley R."/>
            <person name="Barry K."/>
            <person name="Blanchette R.A."/>
            <person name="Henrissat B."/>
            <person name="Martinez A.T."/>
            <person name="Otillar R."/>
            <person name="Spatafora J.W."/>
            <person name="Yadav J.S."/>
            <person name="Aerts A."/>
            <person name="Benoit I."/>
            <person name="Boyd A."/>
            <person name="Carlson A."/>
            <person name="Copeland A."/>
            <person name="Coutinho P.M."/>
            <person name="de Vries R.P."/>
            <person name="Ferreira P."/>
            <person name="Findley K."/>
            <person name="Foster B."/>
            <person name="Gaskell J."/>
            <person name="Glotzer D."/>
            <person name="Gorecki P."/>
            <person name="Heitman J."/>
            <person name="Hesse C."/>
            <person name="Hori C."/>
            <person name="Igarashi K."/>
            <person name="Jurgens J.A."/>
            <person name="Kallen N."/>
            <person name="Kersten P."/>
            <person name="Kohler A."/>
            <person name="Kuees U."/>
            <person name="Kumar T.K.A."/>
            <person name="Kuo A."/>
            <person name="LaButti K."/>
            <person name="Larrondo L.F."/>
            <person name="Lindquist E."/>
            <person name="Ling A."/>
            <person name="Lombard V."/>
            <person name="Lucas S."/>
            <person name="Lundell T."/>
            <person name="Martin R."/>
            <person name="McLaughlin D.J."/>
            <person name="Morgenstern I."/>
            <person name="Morin E."/>
            <person name="Murat C."/>
            <person name="Nagy L.G."/>
            <person name="Nolan M."/>
            <person name="Ohm R.A."/>
            <person name="Patyshakuliyeva A."/>
            <person name="Rokas A."/>
            <person name="Ruiz-Duenas F.J."/>
            <person name="Sabat G."/>
            <person name="Salamov A."/>
            <person name="Samejima M."/>
            <person name="Schmutz J."/>
            <person name="Slot J.C."/>
            <person name="St John F."/>
            <person name="Stenlid J."/>
            <person name="Sun H."/>
            <person name="Sun S."/>
            <person name="Syed K."/>
            <person name="Tsang A."/>
            <person name="Wiebenga A."/>
            <person name="Young D."/>
            <person name="Pisabarro A."/>
            <person name="Eastwood D.C."/>
            <person name="Martin F."/>
            <person name="Cullen D."/>
            <person name="Grigoriev I.V."/>
            <person name="Hibbett D.S."/>
        </authorList>
    </citation>
    <scope>NUCLEOTIDE SEQUENCE [LARGE SCALE GENOMIC DNA]</scope>
    <source>
        <strain evidence="1 2">MD-104</strain>
    </source>
</reference>
<evidence type="ECO:0000313" key="2">
    <source>
        <dbReference type="Proteomes" id="UP000218811"/>
    </source>
</evidence>
<evidence type="ECO:0000313" key="1">
    <source>
        <dbReference type="EMBL" id="PCH43335.1"/>
    </source>
</evidence>
<dbReference type="Proteomes" id="UP000218811">
    <property type="component" value="Unassembled WGS sequence"/>
</dbReference>
<protein>
    <submittedName>
        <fullName evidence="1">Uncharacterized protein</fullName>
    </submittedName>
</protein>
<dbReference type="AlphaFoldDB" id="A0A2H3JPB6"/>
<proteinExistence type="predicted"/>
<dbReference type="OMA" id="TTHRHIN"/>
<organism evidence="1 2">
    <name type="scientific">Wolfiporia cocos (strain MD-104)</name>
    <name type="common">Brown rot fungus</name>
    <dbReference type="NCBI Taxonomy" id="742152"/>
    <lineage>
        <taxon>Eukaryota</taxon>
        <taxon>Fungi</taxon>
        <taxon>Dikarya</taxon>
        <taxon>Basidiomycota</taxon>
        <taxon>Agaricomycotina</taxon>
        <taxon>Agaricomycetes</taxon>
        <taxon>Polyporales</taxon>
        <taxon>Phaeolaceae</taxon>
        <taxon>Wolfiporia</taxon>
    </lineage>
</organism>
<gene>
    <name evidence="1" type="ORF">WOLCODRAFT_90250</name>
</gene>
<accession>A0A2H3JPB6</accession>
<sequence>MSQWLTHTFKLLHCRTYTLEARALAQLLVKSGASQRSVGGVIQKMTSMMGAKVDHCMSQQMVACTVLEGGVAAQIQLAHKITQMKSEMALRIGSTTHRHINYESRHVTMRVSEYENPPHSHINAVAPIPKMCLIGVDTSVDHTSETQVAGWKQRMSNLSEICAISPLAQHSQQTFNADNFVLKLKGMNGDHAEDQKKPST</sequence>
<dbReference type="STRING" id="742152.A0A2H3JPB6"/>